<evidence type="ECO:0000313" key="3">
    <source>
        <dbReference type="Proteomes" id="UP000499080"/>
    </source>
</evidence>
<evidence type="ECO:0000313" key="1">
    <source>
        <dbReference type="EMBL" id="GBN97634.1"/>
    </source>
</evidence>
<gene>
    <name evidence="2" type="ORF">AVEN_112880_1</name>
    <name evidence="1" type="ORF">AVEN_265045_1</name>
</gene>
<evidence type="ECO:0000313" key="2">
    <source>
        <dbReference type="EMBL" id="GBN97641.1"/>
    </source>
</evidence>
<reference evidence="2 3" key="1">
    <citation type="journal article" date="2019" name="Sci. Rep.">
        <title>Orb-weaving spider Araneus ventricosus genome elucidates the spidroin gene catalogue.</title>
        <authorList>
            <person name="Kono N."/>
            <person name="Nakamura H."/>
            <person name="Ohtoshi R."/>
            <person name="Moran D.A.P."/>
            <person name="Shinohara A."/>
            <person name="Yoshida Y."/>
            <person name="Fujiwara M."/>
            <person name="Mori M."/>
            <person name="Tomita M."/>
            <person name="Arakawa K."/>
        </authorList>
    </citation>
    <scope>NUCLEOTIDE SEQUENCE [LARGE SCALE GENOMIC DNA]</scope>
</reference>
<comment type="caution">
    <text evidence="2">The sequence shown here is derived from an EMBL/GenBank/DDBJ whole genome shotgun (WGS) entry which is preliminary data.</text>
</comment>
<name>A0A4Y2TBL8_ARAVE</name>
<dbReference type="AlphaFoldDB" id="A0A4Y2TBL8"/>
<keyword evidence="3" id="KW-1185">Reference proteome</keyword>
<dbReference type="EMBL" id="BGPR01027260">
    <property type="protein sequence ID" value="GBN97641.1"/>
    <property type="molecule type" value="Genomic_DNA"/>
</dbReference>
<dbReference type="Proteomes" id="UP000499080">
    <property type="component" value="Unassembled WGS sequence"/>
</dbReference>
<accession>A0A4Y2TBL8</accession>
<sequence length="149" mass="16219">MKVDFGCSYQTLLKSATPSAAPSKRVTLSLGHDAQHGQLEFMSTLEEVNPCLLNHPAAWRISGGQFEFEILALQKKPPLPGYIFHCFTSRPVRNLLRNGSLVTAKVAAESSITASASGDSSFGKVVRSFVSHKMARLRKTRGHSNHLPG</sequence>
<proteinExistence type="predicted"/>
<dbReference type="EMBL" id="BGPR01027259">
    <property type="protein sequence ID" value="GBN97634.1"/>
    <property type="molecule type" value="Genomic_DNA"/>
</dbReference>
<protein>
    <submittedName>
        <fullName evidence="2">Uncharacterized protein</fullName>
    </submittedName>
</protein>
<organism evidence="2 3">
    <name type="scientific">Araneus ventricosus</name>
    <name type="common">Orbweaver spider</name>
    <name type="synonym">Epeira ventricosa</name>
    <dbReference type="NCBI Taxonomy" id="182803"/>
    <lineage>
        <taxon>Eukaryota</taxon>
        <taxon>Metazoa</taxon>
        <taxon>Ecdysozoa</taxon>
        <taxon>Arthropoda</taxon>
        <taxon>Chelicerata</taxon>
        <taxon>Arachnida</taxon>
        <taxon>Araneae</taxon>
        <taxon>Araneomorphae</taxon>
        <taxon>Entelegynae</taxon>
        <taxon>Araneoidea</taxon>
        <taxon>Araneidae</taxon>
        <taxon>Araneus</taxon>
    </lineage>
</organism>